<feature type="region of interest" description="Disordered" evidence="5">
    <location>
        <begin position="191"/>
        <end position="226"/>
    </location>
</feature>
<evidence type="ECO:0000313" key="7">
    <source>
        <dbReference type="Proteomes" id="UP000516349"/>
    </source>
</evidence>
<dbReference type="InterPro" id="IPR036388">
    <property type="entry name" value="WH-like_DNA-bd_sf"/>
</dbReference>
<dbReference type="KEGG" id="ebla:JGUZn3_21700"/>
<dbReference type="EMBL" id="CP060244">
    <property type="protein sequence ID" value="QNT79372.1"/>
    <property type="molecule type" value="Genomic_DNA"/>
</dbReference>
<evidence type="ECO:0000256" key="4">
    <source>
        <dbReference type="ARBA" id="ARBA00023306"/>
    </source>
</evidence>
<dbReference type="InterPro" id="IPR036390">
    <property type="entry name" value="WH_DNA-bd_sf"/>
</dbReference>
<dbReference type="Pfam" id="PF04079">
    <property type="entry name" value="SMC_ScpB"/>
    <property type="match status" value="1"/>
</dbReference>
<gene>
    <name evidence="6" type="primary">scpB</name>
    <name evidence="6" type="ORF">JGUZn3_21700</name>
</gene>
<protein>
    <submittedName>
        <fullName evidence="6">Segregation and condensation protein B</fullName>
    </submittedName>
</protein>
<proteinExistence type="predicted"/>
<evidence type="ECO:0000256" key="5">
    <source>
        <dbReference type="SAM" id="MobiDB-lite"/>
    </source>
</evidence>
<sequence length="226" mass="25280">MEDNRQDSIFSVPLPDDALALQGIRVMEAALFSASEPMTKAALLAVFERHGLLPAEGGDPMSYVEQLLEVLKQKYREGGITLVPVGKGWQFRTAPDLASYLTKVVEKPRRLTKPALETLAIIAYHQPCTRADIEAIRGVSLNTQIMDLLLELSLIVSKGRKEVPGRPVLWGTTEIFLQHFGLTSLQDLPKREELLVDQPGDEHPLESHENENNENEDHENENHEKG</sequence>
<reference evidence="6 7" key="1">
    <citation type="submission" date="2020-08" db="EMBL/GenBank/DDBJ databases">
        <title>Complete genome sequence of Entomobacter blattae G55GP.</title>
        <authorList>
            <person name="Poehlein A."/>
            <person name="Guzman J."/>
            <person name="Daniel R."/>
            <person name="Vilcinskas A."/>
        </authorList>
    </citation>
    <scope>NUCLEOTIDE SEQUENCE [LARGE SCALE GENOMIC DNA]</scope>
    <source>
        <strain evidence="6 7">G55GP</strain>
    </source>
</reference>
<dbReference type="PIRSF" id="PIRSF019345">
    <property type="entry name" value="ScpB"/>
    <property type="match status" value="1"/>
</dbReference>
<dbReference type="Gene3D" id="1.10.10.10">
    <property type="entry name" value="Winged helix-like DNA-binding domain superfamily/Winged helix DNA-binding domain"/>
    <property type="match status" value="2"/>
</dbReference>
<keyword evidence="3" id="KW-0159">Chromosome partition</keyword>
<evidence type="ECO:0000256" key="3">
    <source>
        <dbReference type="ARBA" id="ARBA00022829"/>
    </source>
</evidence>
<dbReference type="InterPro" id="IPR005234">
    <property type="entry name" value="ScpB_csome_segregation"/>
</dbReference>
<evidence type="ECO:0000256" key="2">
    <source>
        <dbReference type="ARBA" id="ARBA00022618"/>
    </source>
</evidence>
<organism evidence="6 7">
    <name type="scientific">Entomobacter blattae</name>
    <dbReference type="NCBI Taxonomy" id="2762277"/>
    <lineage>
        <taxon>Bacteria</taxon>
        <taxon>Pseudomonadati</taxon>
        <taxon>Pseudomonadota</taxon>
        <taxon>Alphaproteobacteria</taxon>
        <taxon>Acetobacterales</taxon>
        <taxon>Acetobacteraceae</taxon>
        <taxon>Entomobacter</taxon>
    </lineage>
</organism>
<evidence type="ECO:0000313" key="6">
    <source>
        <dbReference type="EMBL" id="QNT79372.1"/>
    </source>
</evidence>
<feature type="compositionally biased region" description="Basic and acidic residues" evidence="5">
    <location>
        <begin position="191"/>
        <end position="211"/>
    </location>
</feature>
<dbReference type="PANTHER" id="PTHR34298:SF2">
    <property type="entry name" value="SEGREGATION AND CONDENSATION PROTEIN B"/>
    <property type="match status" value="1"/>
</dbReference>
<keyword evidence="2" id="KW-0132">Cell division</keyword>
<evidence type="ECO:0000256" key="1">
    <source>
        <dbReference type="ARBA" id="ARBA00022490"/>
    </source>
</evidence>
<dbReference type="GO" id="GO:0051301">
    <property type="term" value="P:cell division"/>
    <property type="evidence" value="ECO:0007669"/>
    <property type="project" value="UniProtKB-KW"/>
</dbReference>
<dbReference type="RefSeq" id="WP_203413542.1">
    <property type="nucleotide sequence ID" value="NZ_CP060244.1"/>
</dbReference>
<dbReference type="AlphaFoldDB" id="A0A7H1NUB2"/>
<dbReference type="NCBIfam" id="TIGR00281">
    <property type="entry name" value="SMC-Scp complex subunit ScpB"/>
    <property type="match status" value="1"/>
</dbReference>
<keyword evidence="4" id="KW-0131">Cell cycle</keyword>
<dbReference type="GO" id="GO:0051304">
    <property type="term" value="P:chromosome separation"/>
    <property type="evidence" value="ECO:0007669"/>
    <property type="project" value="InterPro"/>
</dbReference>
<dbReference type="SUPFAM" id="SSF46785">
    <property type="entry name" value="Winged helix' DNA-binding domain"/>
    <property type="match status" value="2"/>
</dbReference>
<accession>A0A7H1NUB2</accession>
<keyword evidence="1" id="KW-0963">Cytoplasm</keyword>
<name>A0A7H1NUB2_9PROT</name>
<dbReference type="PANTHER" id="PTHR34298">
    <property type="entry name" value="SEGREGATION AND CONDENSATION PROTEIN B"/>
    <property type="match status" value="1"/>
</dbReference>
<keyword evidence="7" id="KW-1185">Reference proteome</keyword>
<dbReference type="Proteomes" id="UP000516349">
    <property type="component" value="Chromosome"/>
</dbReference>